<dbReference type="InterPro" id="IPR013785">
    <property type="entry name" value="Aldolase_TIM"/>
</dbReference>
<dbReference type="CDD" id="cd14791">
    <property type="entry name" value="GH36"/>
    <property type="match status" value="1"/>
</dbReference>
<organism evidence="18 19">
    <name type="scientific">Aspergillus brasiliensis</name>
    <dbReference type="NCBI Taxonomy" id="319629"/>
    <lineage>
        <taxon>Eukaryota</taxon>
        <taxon>Fungi</taxon>
        <taxon>Dikarya</taxon>
        <taxon>Ascomycota</taxon>
        <taxon>Pezizomycotina</taxon>
        <taxon>Eurotiomycetes</taxon>
        <taxon>Eurotiomycetidae</taxon>
        <taxon>Eurotiales</taxon>
        <taxon>Aspergillaceae</taxon>
        <taxon>Aspergillus</taxon>
        <taxon>Aspergillus subgen. Circumdati</taxon>
    </lineage>
</organism>
<feature type="binding site" evidence="14">
    <location>
        <begin position="386"/>
        <end position="387"/>
    </location>
    <ligand>
        <name>substrate</name>
    </ligand>
</feature>
<feature type="binding site" evidence="14">
    <location>
        <position position="474"/>
    </location>
    <ligand>
        <name>substrate</name>
    </ligand>
</feature>
<evidence type="ECO:0000256" key="11">
    <source>
        <dbReference type="ARBA" id="ARBA00023295"/>
    </source>
</evidence>
<dbReference type="PANTHER" id="PTHR43053">
    <property type="entry name" value="GLYCOSIDASE FAMILY 31"/>
    <property type="match status" value="1"/>
</dbReference>
<dbReference type="EMBL" id="BROQ01000041">
    <property type="protein sequence ID" value="GKZ21572.1"/>
    <property type="molecule type" value="Genomic_DNA"/>
</dbReference>
<evidence type="ECO:0000256" key="13">
    <source>
        <dbReference type="PIRSR" id="PIRSR005536-1"/>
    </source>
</evidence>
<dbReference type="InterPro" id="IPR017853">
    <property type="entry name" value="GH"/>
</dbReference>
<dbReference type="InterPro" id="IPR031705">
    <property type="entry name" value="Glyco_hydro_36_C"/>
</dbReference>
<evidence type="ECO:0000259" key="17">
    <source>
        <dbReference type="Pfam" id="PF16875"/>
    </source>
</evidence>
<dbReference type="SUPFAM" id="SSF51445">
    <property type="entry name" value="(Trans)glycosidases"/>
    <property type="match status" value="1"/>
</dbReference>
<keyword evidence="8" id="KW-0460">Magnesium</keyword>
<dbReference type="InterPro" id="IPR000111">
    <property type="entry name" value="Glyco_hydro_27/36_CS"/>
</dbReference>
<name>A0A9W5YR64_9EURO</name>
<feature type="domain" description="Glycosyl hydrolase family 36 N-terminal" evidence="17">
    <location>
        <begin position="62"/>
        <end position="304"/>
    </location>
</feature>
<dbReference type="Proteomes" id="UP001143548">
    <property type="component" value="Unassembled WGS sequence"/>
</dbReference>
<feature type="binding site" evidence="14">
    <location>
        <position position="219"/>
    </location>
    <ligand>
        <name>substrate</name>
    </ligand>
</feature>
<accession>A0A9W5YR64</accession>
<evidence type="ECO:0000259" key="16">
    <source>
        <dbReference type="Pfam" id="PF16874"/>
    </source>
</evidence>
<feature type="binding site" evidence="14">
    <location>
        <begin position="507"/>
        <end position="511"/>
    </location>
    <ligand>
        <name>substrate</name>
    </ligand>
</feature>
<evidence type="ECO:0000256" key="14">
    <source>
        <dbReference type="PIRSR" id="PIRSR005536-2"/>
    </source>
</evidence>
<dbReference type="FunFam" id="2.60.40.1180:FF:000028">
    <property type="entry name" value="Alpha-galactosidase"/>
    <property type="match status" value="1"/>
</dbReference>
<gene>
    <name evidence="18" type="ORF">AbraCBS73388_007473</name>
</gene>
<feature type="binding site" evidence="14">
    <location>
        <position position="571"/>
    </location>
    <ligand>
        <name>substrate</name>
    </ligand>
</feature>
<dbReference type="Gene3D" id="2.60.40.1180">
    <property type="entry name" value="Golgi alpha-mannosidase II"/>
    <property type="match status" value="1"/>
</dbReference>
<evidence type="ECO:0000256" key="8">
    <source>
        <dbReference type="ARBA" id="ARBA00022842"/>
    </source>
</evidence>
<dbReference type="EC" id="3.2.1.22" evidence="12"/>
<proteinExistence type="inferred from homology"/>
<comment type="function">
    <text evidence="12">Hydrolyzes a variety of simple alpha-D-galactoside as well as more complex molecules such as oligosaccharides and polysaccharides.</text>
</comment>
<keyword evidence="7 12" id="KW-0378">Hydrolase</keyword>
<comment type="caution">
    <text evidence="18">The sequence shown here is derived from an EMBL/GenBank/DDBJ whole genome shotgun (WGS) entry which is preliminary data.</text>
</comment>
<dbReference type="PROSITE" id="PS00512">
    <property type="entry name" value="ALPHA_GALACTOSIDASE"/>
    <property type="match status" value="1"/>
</dbReference>
<dbReference type="FunFam" id="3.20.20.70:FF:000118">
    <property type="entry name" value="Alpha-galactosidase"/>
    <property type="match status" value="1"/>
</dbReference>
<feature type="domain" description="Glycosyl hydrolase family 36 C-terminal" evidence="16">
    <location>
        <begin position="670"/>
        <end position="745"/>
    </location>
</feature>
<evidence type="ECO:0000256" key="7">
    <source>
        <dbReference type="ARBA" id="ARBA00022801"/>
    </source>
</evidence>
<dbReference type="InterPro" id="IPR050985">
    <property type="entry name" value="Alpha-glycosidase_related"/>
</dbReference>
<dbReference type="Gene3D" id="2.70.98.60">
    <property type="entry name" value="alpha-galactosidase from lactobacil brevis"/>
    <property type="match status" value="1"/>
</dbReference>
<dbReference type="PANTHER" id="PTHR43053:SF3">
    <property type="entry name" value="ALPHA-GALACTOSIDASE C-RELATED"/>
    <property type="match status" value="1"/>
</dbReference>
<evidence type="ECO:0000256" key="10">
    <source>
        <dbReference type="ARBA" id="ARBA00023180"/>
    </source>
</evidence>
<evidence type="ECO:0000256" key="2">
    <source>
        <dbReference type="ARBA" id="ARBA00001911"/>
    </source>
</evidence>
<comment type="cofactor">
    <cofactor evidence="2">
        <name>NAD(+)</name>
        <dbReference type="ChEBI" id="CHEBI:57540"/>
    </cofactor>
</comment>
<dbReference type="GO" id="GO:0016052">
    <property type="term" value="P:carbohydrate catabolic process"/>
    <property type="evidence" value="ECO:0007669"/>
    <property type="project" value="InterPro"/>
</dbReference>
<dbReference type="PRINTS" id="PR00743">
    <property type="entry name" value="GLHYDRLASE36"/>
</dbReference>
<evidence type="ECO:0000313" key="19">
    <source>
        <dbReference type="Proteomes" id="UP001143548"/>
    </source>
</evidence>
<evidence type="ECO:0000256" key="4">
    <source>
        <dbReference type="ARBA" id="ARBA00006202"/>
    </source>
</evidence>
<comment type="cofactor">
    <cofactor evidence="3">
        <name>Mg(2+)</name>
        <dbReference type="ChEBI" id="CHEBI:18420"/>
    </cofactor>
</comment>
<keyword evidence="11 12" id="KW-0326">Glycosidase</keyword>
<feature type="active site" description="Nucleophile" evidence="13">
    <location>
        <position position="509"/>
    </location>
</feature>
<dbReference type="Pfam" id="PF02065">
    <property type="entry name" value="Melibiase"/>
    <property type="match status" value="1"/>
</dbReference>
<dbReference type="Gene3D" id="3.20.20.70">
    <property type="entry name" value="Aldolase class I"/>
    <property type="match status" value="1"/>
</dbReference>
<keyword evidence="10" id="KW-0325">Glycoprotein</keyword>
<feature type="active site" description="Proton donor" evidence="13">
    <location>
        <position position="571"/>
    </location>
</feature>
<feature type="chain" id="PRO_5040769256" description="Alpha-galactosidase" evidence="15">
    <location>
        <begin position="23"/>
        <end position="748"/>
    </location>
</feature>
<evidence type="ECO:0000256" key="3">
    <source>
        <dbReference type="ARBA" id="ARBA00001946"/>
    </source>
</evidence>
<dbReference type="InterPro" id="IPR002252">
    <property type="entry name" value="Glyco_hydro_36"/>
</dbReference>
<keyword evidence="6 15" id="KW-0732">Signal</keyword>
<dbReference type="PIRSF" id="PIRSF005536">
    <property type="entry name" value="Agal"/>
    <property type="match status" value="1"/>
</dbReference>
<feature type="binding site" evidence="14">
    <location>
        <position position="549"/>
    </location>
    <ligand>
        <name>substrate</name>
    </ligand>
</feature>
<evidence type="ECO:0000256" key="5">
    <source>
        <dbReference type="ARBA" id="ARBA00011881"/>
    </source>
</evidence>
<reference evidence="18" key="1">
    <citation type="submission" date="2022-07" db="EMBL/GenBank/DDBJ databases">
        <title>Taxonomy of Aspergillus series Nigri: significant species reduction supported by multi-species coalescent approaches.</title>
        <authorList>
            <person name="Bian C."/>
            <person name="Kusuya Y."/>
            <person name="Sklenar F."/>
            <person name="D'hooge E."/>
            <person name="Yaguchi T."/>
            <person name="Takahashi H."/>
            <person name="Hubka V."/>
        </authorList>
    </citation>
    <scope>NUCLEOTIDE SEQUENCE</scope>
    <source>
        <strain evidence="18">CBS 733.88</strain>
    </source>
</reference>
<dbReference type="InterPro" id="IPR013780">
    <property type="entry name" value="Glyco_hydro_b"/>
</dbReference>
<protein>
    <recommendedName>
        <fullName evidence="12">Alpha-galactosidase</fullName>
        <ecNumber evidence="12">3.2.1.22</ecNumber>
    </recommendedName>
</protein>
<dbReference type="GO" id="GO:0004557">
    <property type="term" value="F:alpha-galactosidase activity"/>
    <property type="evidence" value="ECO:0007669"/>
    <property type="project" value="UniProtKB-UniRule"/>
</dbReference>
<dbReference type="Pfam" id="PF16874">
    <property type="entry name" value="Glyco_hydro_36C"/>
    <property type="match status" value="1"/>
</dbReference>
<comment type="subunit">
    <text evidence="5">Homotetramer.</text>
</comment>
<dbReference type="InterPro" id="IPR031704">
    <property type="entry name" value="Glyco_hydro_36_N"/>
</dbReference>
<comment type="catalytic activity">
    <reaction evidence="1 12">
        <text>Hydrolysis of terminal, non-reducing alpha-D-galactose residues in alpha-D-galactosides, including galactose oligosaccharides, galactomannans and galactolipids.</text>
        <dbReference type="EC" id="3.2.1.22"/>
    </reaction>
</comment>
<dbReference type="InterPro" id="IPR038417">
    <property type="entry name" value="Alpga-gal_N_sf"/>
</dbReference>
<comment type="similarity">
    <text evidence="4">Belongs to the glycosyl hydrolase 36 family.</text>
</comment>
<evidence type="ECO:0000256" key="6">
    <source>
        <dbReference type="ARBA" id="ARBA00022729"/>
    </source>
</evidence>
<dbReference type="FunFam" id="2.70.98.60:FF:000001">
    <property type="entry name" value="Alpha-galactosidase"/>
    <property type="match status" value="1"/>
</dbReference>
<keyword evidence="9" id="KW-0520">NAD</keyword>
<feature type="signal peptide" evidence="15">
    <location>
        <begin position="1"/>
        <end position="22"/>
    </location>
</feature>
<evidence type="ECO:0000313" key="18">
    <source>
        <dbReference type="EMBL" id="GKZ21572.1"/>
    </source>
</evidence>
<evidence type="ECO:0000256" key="9">
    <source>
        <dbReference type="ARBA" id="ARBA00023027"/>
    </source>
</evidence>
<evidence type="ECO:0000256" key="1">
    <source>
        <dbReference type="ARBA" id="ARBA00001255"/>
    </source>
</evidence>
<sequence>MIGSIPAVVALGLFTLYGHSAAAPAIRASSNSPAIVANGTNFSLNGNNVSYRFHVNSTTGDLISDHFGGVVTGTIPSPVEQAVSGWVGMPGRIRREFPDQGRGDFRIPAVRIRESAGYTVSDLQYVSHDVIEGKNALPGLPATFGEVQDATTLVVHLYDNYSSVAADLSYSIFPEYDAIVRSVNVTNRGPGNITIEALASLSIDFPYEDLDMISLRGDWAREAHIQRSKVHYGVQGFGSSVGYSSHLHNPFLAIVEPETTESQGEAWGFNLIYTGSFSAQVEKGSQGFTRALLGFNPDQLSWNLGPGETLTSPECVAVYSDKGLGSVSRKFHRLYRNHLIKSKFATSDRPVLLNSWEGVYFDYNQSSIERLAEESAALGVHLFVMDDGWFGDKYPRVSDDAGLGDWMPNPARFPDGLTPVVQDITNLTVNGTDATKLRFGIWVEPEMVNPKSTLYHEHPDWVLHAGPYPRTERRNQLVLNLALPEVQDFIIDFMTNLLQDPGISYVKWDNNRGIHETPSPSNNHQYMLGLYRVFDTLTTRFPDVLWEGCASGGGRFDAGVLQYFPQIWASDNTDAVDRITIQFGTSLAYPPSAMGAHLSAVPNAQTGRTVPMSFRAHVAMMGGSFGLELDPATVENDTMVPELLALAERVNPIVLNGDLYRLRLPEDSQWPAAMFVSEDGAQAVLFYFQVQPNVNHAVPWVRLQGLDPEAEYTVDGDQTYSGATLMNMGLQFSFDTDYGSKVVFLERQ</sequence>
<dbReference type="AlphaFoldDB" id="A0A9W5YR64"/>
<evidence type="ECO:0000256" key="15">
    <source>
        <dbReference type="SAM" id="SignalP"/>
    </source>
</evidence>
<evidence type="ECO:0000256" key="12">
    <source>
        <dbReference type="PIRNR" id="PIRNR005536"/>
    </source>
</evidence>
<dbReference type="Pfam" id="PF16875">
    <property type="entry name" value="Glyco_hydro_36N"/>
    <property type="match status" value="1"/>
</dbReference>